<dbReference type="SUPFAM" id="SSF48403">
    <property type="entry name" value="Ankyrin repeat"/>
    <property type="match status" value="1"/>
</dbReference>
<dbReference type="Proteomes" id="UP001171916">
    <property type="component" value="Unassembled WGS sequence"/>
</dbReference>
<evidence type="ECO:0000313" key="3">
    <source>
        <dbReference type="Proteomes" id="UP001171916"/>
    </source>
</evidence>
<dbReference type="Gene3D" id="1.25.40.20">
    <property type="entry name" value="Ankyrin repeat-containing domain"/>
    <property type="match status" value="2"/>
</dbReference>
<name>A0ABT7YCD3_9BACT</name>
<dbReference type="PROSITE" id="PS50297">
    <property type="entry name" value="ANK_REP_REGION"/>
    <property type="match status" value="2"/>
</dbReference>
<dbReference type="InterPro" id="IPR036770">
    <property type="entry name" value="Ankyrin_rpt-contain_sf"/>
</dbReference>
<dbReference type="PANTHER" id="PTHR24157">
    <property type="entry name" value="ANKYRIN REPEAT, SAM AND BASIC LEUCINE ZIPPER DOMAIN-CONTAINING PROTEIN 1"/>
    <property type="match status" value="1"/>
</dbReference>
<dbReference type="InterPro" id="IPR002110">
    <property type="entry name" value="Ankyrin_rpt"/>
</dbReference>
<dbReference type="PANTHER" id="PTHR24157:SF3">
    <property type="entry name" value="ANKYRIN REPEAT, SAM AND BASIC LEUCINE ZIPPER DOMAIN-CONTAINING PROTEIN 1"/>
    <property type="match status" value="1"/>
</dbReference>
<accession>A0ABT7YCD3</accession>
<sequence>MRHNFYLCVILYVFSTLPFTYTLQAYPNFVSNENEKVFTKKISIMKTLKNNSFRIIASLLLAMVFLPGCGTAQEKTSQDQQIEAPKVDIHTAIMNNNLQVVKKHIAAGSDINVKEPFSGSTPLITAITFDKQEIARELIDAGADLTIANNDGTTPLHAAAFFGRVEIVEILLNAEADKSLKNNFGFTPRETVTGSFAEVKPIYELMKQQLGPLGFELDMEQLEKTRPVIAMMLQ</sequence>
<evidence type="ECO:0000256" key="1">
    <source>
        <dbReference type="PROSITE-ProRule" id="PRU00023"/>
    </source>
</evidence>
<reference evidence="2" key="1">
    <citation type="submission" date="2023-06" db="EMBL/GenBank/DDBJ databases">
        <title>Robiginitalea aurantiacus sp. nov. and Algoriphagus sediminis sp. nov., isolated from coastal sediment.</title>
        <authorList>
            <person name="Zhou Z.Y."/>
            <person name="An J."/>
            <person name="Jia Y.W."/>
            <person name="Du Z.J."/>
        </authorList>
    </citation>
    <scope>NUCLEOTIDE SEQUENCE</scope>
    <source>
        <strain evidence="2">C2-7</strain>
    </source>
</reference>
<keyword evidence="1" id="KW-0040">ANK repeat</keyword>
<protein>
    <submittedName>
        <fullName evidence="2">Ankyrin repeat domain-containing protein</fullName>
    </submittedName>
</protein>
<evidence type="ECO:0000313" key="2">
    <source>
        <dbReference type="EMBL" id="MDN3204182.1"/>
    </source>
</evidence>
<organism evidence="2 3">
    <name type="scientific">Algoriphagus sediminis</name>
    <dbReference type="NCBI Taxonomy" id="3057113"/>
    <lineage>
        <taxon>Bacteria</taxon>
        <taxon>Pseudomonadati</taxon>
        <taxon>Bacteroidota</taxon>
        <taxon>Cytophagia</taxon>
        <taxon>Cytophagales</taxon>
        <taxon>Cyclobacteriaceae</taxon>
        <taxon>Algoriphagus</taxon>
    </lineage>
</organism>
<comment type="caution">
    <text evidence="2">The sequence shown here is derived from an EMBL/GenBank/DDBJ whole genome shotgun (WGS) entry which is preliminary data.</text>
</comment>
<dbReference type="EMBL" id="JAUEPH010000003">
    <property type="protein sequence ID" value="MDN3204182.1"/>
    <property type="molecule type" value="Genomic_DNA"/>
</dbReference>
<keyword evidence="3" id="KW-1185">Reference proteome</keyword>
<dbReference type="PROSITE" id="PS50088">
    <property type="entry name" value="ANK_REPEAT"/>
    <property type="match status" value="2"/>
</dbReference>
<gene>
    <name evidence="2" type="ORF">QVH07_08480</name>
</gene>
<feature type="repeat" description="ANK" evidence="1">
    <location>
        <begin position="118"/>
        <end position="150"/>
    </location>
</feature>
<dbReference type="Pfam" id="PF12796">
    <property type="entry name" value="Ank_2"/>
    <property type="match status" value="1"/>
</dbReference>
<feature type="repeat" description="ANK" evidence="1">
    <location>
        <begin position="151"/>
        <end position="183"/>
    </location>
</feature>
<dbReference type="SMART" id="SM00248">
    <property type="entry name" value="ANK"/>
    <property type="match status" value="3"/>
</dbReference>
<proteinExistence type="predicted"/>